<feature type="transmembrane region" description="Helical" evidence="6">
    <location>
        <begin position="263"/>
        <end position="287"/>
    </location>
</feature>
<sequence>MQEQNRRQQRVRQRRREGPLRLVRRTLWQAYYRFEQDHGWVLAGHIAYMGLFALFPFLIFLLALAGFLGQGEAADTSIELALELLPPDVASALKPAIDEVRNAPHAGLMTFGILVTLWASSSGLESLRHALNLAYAVADRPAMWRTRLESLLLTIVAAIVVIVVMVLLVVLPLALDAVRFLLHEPTIQESFYDGTRQSLGFLLLLGLLMLLYKVLPNVQLRPMEVVPGAIVAWLLWLAVVWGYTVYLRSVRSYSVTYGSLGGIIVTLLFFYISAVLFIFGAEINSVLRRRRQSRTR</sequence>
<dbReference type="InterPro" id="IPR017039">
    <property type="entry name" value="Virul_fac_BrkB"/>
</dbReference>
<comment type="caution">
    <text evidence="7">The sequence shown here is derived from an EMBL/GenBank/DDBJ whole genome shotgun (WGS) entry which is preliminary data.</text>
</comment>
<reference evidence="7 8" key="1">
    <citation type="submission" date="2024-01" db="EMBL/GenBank/DDBJ databases">
        <title>Multi-omics insights into the function and evolution of sodium benzoate biodegradation pathways in Benzoatithermus flavus gen. nov., sp. nov. from hot spring.</title>
        <authorList>
            <person name="Hu C.-J."/>
            <person name="Li W.-J."/>
        </authorList>
    </citation>
    <scope>NUCLEOTIDE SEQUENCE [LARGE SCALE GENOMIC DNA]</scope>
    <source>
        <strain evidence="7 8">SYSU G07066</strain>
    </source>
</reference>
<evidence type="ECO:0000256" key="5">
    <source>
        <dbReference type="ARBA" id="ARBA00023136"/>
    </source>
</evidence>
<keyword evidence="5 6" id="KW-0472">Membrane</keyword>
<dbReference type="PIRSF" id="PIRSF035875">
    <property type="entry name" value="RNase_BN"/>
    <property type="match status" value="1"/>
</dbReference>
<feature type="transmembrane region" description="Helical" evidence="6">
    <location>
        <begin position="150"/>
        <end position="175"/>
    </location>
</feature>
<evidence type="ECO:0000256" key="4">
    <source>
        <dbReference type="ARBA" id="ARBA00022989"/>
    </source>
</evidence>
<name>A0ABU8XYE5_9PROT</name>
<gene>
    <name evidence="7" type="ORF">U1T56_19835</name>
</gene>
<protein>
    <submittedName>
        <fullName evidence="7">YihY/virulence factor BrkB family protein</fullName>
    </submittedName>
</protein>
<dbReference type="NCBIfam" id="TIGR00765">
    <property type="entry name" value="yihY_not_rbn"/>
    <property type="match status" value="1"/>
</dbReference>
<evidence type="ECO:0000256" key="6">
    <source>
        <dbReference type="SAM" id="Phobius"/>
    </source>
</evidence>
<feature type="transmembrane region" description="Helical" evidence="6">
    <location>
        <begin position="195"/>
        <end position="212"/>
    </location>
</feature>
<proteinExistence type="predicted"/>
<evidence type="ECO:0000256" key="3">
    <source>
        <dbReference type="ARBA" id="ARBA00022692"/>
    </source>
</evidence>
<evidence type="ECO:0000313" key="7">
    <source>
        <dbReference type="EMBL" id="MEK0085410.1"/>
    </source>
</evidence>
<dbReference type="PANTHER" id="PTHR30213">
    <property type="entry name" value="INNER MEMBRANE PROTEIN YHJD"/>
    <property type="match status" value="1"/>
</dbReference>
<evidence type="ECO:0000256" key="1">
    <source>
        <dbReference type="ARBA" id="ARBA00004651"/>
    </source>
</evidence>
<keyword evidence="4 6" id="KW-1133">Transmembrane helix</keyword>
<organism evidence="7 8">
    <name type="scientific">Benzoatithermus flavus</name>
    <dbReference type="NCBI Taxonomy" id="3108223"/>
    <lineage>
        <taxon>Bacteria</taxon>
        <taxon>Pseudomonadati</taxon>
        <taxon>Pseudomonadota</taxon>
        <taxon>Alphaproteobacteria</taxon>
        <taxon>Geminicoccales</taxon>
        <taxon>Geminicoccaceae</taxon>
        <taxon>Benzoatithermus</taxon>
    </lineage>
</organism>
<feature type="transmembrane region" description="Helical" evidence="6">
    <location>
        <begin position="46"/>
        <end position="68"/>
    </location>
</feature>
<feature type="transmembrane region" description="Helical" evidence="6">
    <location>
        <begin position="224"/>
        <end position="243"/>
    </location>
</feature>
<dbReference type="EMBL" id="JBBLZC010000026">
    <property type="protein sequence ID" value="MEK0085410.1"/>
    <property type="molecule type" value="Genomic_DNA"/>
</dbReference>
<evidence type="ECO:0000256" key="2">
    <source>
        <dbReference type="ARBA" id="ARBA00022475"/>
    </source>
</evidence>
<evidence type="ECO:0000313" key="8">
    <source>
        <dbReference type="Proteomes" id="UP001375743"/>
    </source>
</evidence>
<dbReference type="Pfam" id="PF03631">
    <property type="entry name" value="Virul_fac_BrkB"/>
    <property type="match status" value="1"/>
</dbReference>
<dbReference type="Proteomes" id="UP001375743">
    <property type="component" value="Unassembled WGS sequence"/>
</dbReference>
<dbReference type="RefSeq" id="WP_418161258.1">
    <property type="nucleotide sequence ID" value="NZ_JBBLZC010000026.1"/>
</dbReference>
<keyword evidence="2" id="KW-1003">Cell membrane</keyword>
<comment type="subcellular location">
    <subcellularLocation>
        <location evidence="1">Cell membrane</location>
        <topology evidence="1">Multi-pass membrane protein</topology>
    </subcellularLocation>
</comment>
<dbReference type="PANTHER" id="PTHR30213:SF0">
    <property type="entry name" value="UPF0761 MEMBRANE PROTEIN YIHY"/>
    <property type="match status" value="1"/>
</dbReference>
<accession>A0ABU8XYE5</accession>
<keyword evidence="8" id="KW-1185">Reference proteome</keyword>
<keyword evidence="3 6" id="KW-0812">Transmembrane</keyword>